<dbReference type="KEGG" id="dvu:DVU_0231"/>
<keyword evidence="3" id="KW-1185">Reference proteome</keyword>
<dbReference type="EnsemblBacteria" id="AAS94715">
    <property type="protein sequence ID" value="AAS94715"/>
    <property type="gene ID" value="DVU_0231"/>
</dbReference>
<dbReference type="AlphaFoldDB" id="Q72FI2"/>
<name>Q72FI2_NITV2</name>
<feature type="region of interest" description="Disordered" evidence="1">
    <location>
        <begin position="53"/>
        <end position="74"/>
    </location>
</feature>
<evidence type="ECO:0000256" key="1">
    <source>
        <dbReference type="SAM" id="MobiDB-lite"/>
    </source>
</evidence>
<accession>Q72FI2</accession>
<sequence>MRMHPSAVLAERAHAILRQLDELFDARGVTQADKAALVPARLAVRRVRDRHRSKCSPMGNLTPESSAMEECHDV</sequence>
<dbReference type="HOGENOM" id="CLU_2681784_0_0_7"/>
<evidence type="ECO:0000313" key="2">
    <source>
        <dbReference type="EMBL" id="AAS94715.1"/>
    </source>
</evidence>
<dbReference type="STRING" id="882.DVU_0231"/>
<protein>
    <submittedName>
        <fullName evidence="2">Uncharacterized protein</fullName>
    </submittedName>
</protein>
<proteinExistence type="predicted"/>
<dbReference type="PaxDb" id="882-DVU_0231"/>
<dbReference type="EMBL" id="AE017285">
    <property type="protein sequence ID" value="AAS94715.1"/>
    <property type="molecule type" value="Genomic_DNA"/>
</dbReference>
<organism evidence="2 3">
    <name type="scientific">Nitratidesulfovibrio vulgaris (strain ATCC 29579 / DSM 644 / CCUG 34227 / NCIMB 8303 / VKM B-1760 / Hildenborough)</name>
    <name type="common">Desulfovibrio vulgaris</name>
    <dbReference type="NCBI Taxonomy" id="882"/>
    <lineage>
        <taxon>Bacteria</taxon>
        <taxon>Pseudomonadati</taxon>
        <taxon>Thermodesulfobacteriota</taxon>
        <taxon>Desulfovibrionia</taxon>
        <taxon>Desulfovibrionales</taxon>
        <taxon>Desulfovibrionaceae</taxon>
        <taxon>Nitratidesulfovibrio</taxon>
    </lineage>
</organism>
<evidence type="ECO:0000313" key="3">
    <source>
        <dbReference type="Proteomes" id="UP000002194"/>
    </source>
</evidence>
<reference evidence="2 3" key="1">
    <citation type="journal article" date="2004" name="Nat. Biotechnol.">
        <title>The genome sequence of the anaerobic, sulfate-reducing bacterium Desulfovibrio vulgaris Hildenborough.</title>
        <authorList>
            <person name="Heidelberg J.F."/>
            <person name="Seshadri R."/>
            <person name="Haveman S.A."/>
            <person name="Hemme C.L."/>
            <person name="Paulsen I.T."/>
            <person name="Kolonay J.F."/>
            <person name="Eisen J.A."/>
            <person name="Ward N."/>
            <person name="Methe B."/>
            <person name="Brinkac L.M."/>
            <person name="Daugherty S.C."/>
            <person name="Deboy R.T."/>
            <person name="Dodson R.J."/>
            <person name="Durkin A.S."/>
            <person name="Madupu R."/>
            <person name="Nelson W.C."/>
            <person name="Sullivan S.A."/>
            <person name="Fouts D."/>
            <person name="Haft D.H."/>
            <person name="Selengut J."/>
            <person name="Peterson J.D."/>
            <person name="Davidsen T.M."/>
            <person name="Zafar N."/>
            <person name="Zhou L."/>
            <person name="Radune D."/>
            <person name="Dimitrov G."/>
            <person name="Hance M."/>
            <person name="Tran K."/>
            <person name="Khouri H."/>
            <person name="Gill J."/>
            <person name="Utterback T.R."/>
            <person name="Feldblyum T.V."/>
            <person name="Wall J.D."/>
            <person name="Voordouw G."/>
            <person name="Fraser C.M."/>
        </authorList>
    </citation>
    <scope>NUCLEOTIDE SEQUENCE [LARGE SCALE GENOMIC DNA]</scope>
    <source>
        <strain evidence="3">ATCC 29579 / DSM 644 / NCIMB 8303 / VKM B-1760 / Hildenborough</strain>
    </source>
</reference>
<dbReference type="Proteomes" id="UP000002194">
    <property type="component" value="Chromosome"/>
</dbReference>
<gene>
    <name evidence="2" type="ordered locus">DVU_0231</name>
</gene>